<keyword evidence="1" id="KW-0472">Membrane</keyword>
<keyword evidence="1" id="KW-0812">Transmembrane</keyword>
<evidence type="ECO:0000313" key="3">
    <source>
        <dbReference type="Proteomes" id="UP001597262"/>
    </source>
</evidence>
<dbReference type="EMBL" id="JBHTLM010000001">
    <property type="protein sequence ID" value="MFD1175028.1"/>
    <property type="molecule type" value="Genomic_DNA"/>
</dbReference>
<keyword evidence="3" id="KW-1185">Reference proteome</keyword>
<proteinExistence type="predicted"/>
<evidence type="ECO:0000313" key="2">
    <source>
        <dbReference type="EMBL" id="MFD1175028.1"/>
    </source>
</evidence>
<name>A0ABW3RRV7_9BACL</name>
<dbReference type="Proteomes" id="UP001597262">
    <property type="component" value="Unassembled WGS sequence"/>
</dbReference>
<protein>
    <recommendedName>
        <fullName evidence="4">DUF4830 domain-containing protein</fullName>
    </recommendedName>
</protein>
<sequence length="141" mass="16266">MTRRSKYIFGGIGVILMLAIIVVLKLFINPIPQEHRKLIESHGWSIEGIKENRVSVHLPIPSEVEASYRNLGINLEVAKNGTEIFRSRYKLREACSKEKIDAVVYFNDVKILGSYFLLTERDPGYARMENIDDFRRNHGCQ</sequence>
<organism evidence="2 3">
    <name type="scientific">Paenibacillus puldeungensis</name>
    <dbReference type="NCBI Taxonomy" id="696536"/>
    <lineage>
        <taxon>Bacteria</taxon>
        <taxon>Bacillati</taxon>
        <taxon>Bacillota</taxon>
        <taxon>Bacilli</taxon>
        <taxon>Bacillales</taxon>
        <taxon>Paenibacillaceae</taxon>
        <taxon>Paenibacillus</taxon>
    </lineage>
</organism>
<comment type="caution">
    <text evidence="2">The sequence shown here is derived from an EMBL/GenBank/DDBJ whole genome shotgun (WGS) entry which is preliminary data.</text>
</comment>
<feature type="transmembrane region" description="Helical" evidence="1">
    <location>
        <begin position="7"/>
        <end position="28"/>
    </location>
</feature>
<gene>
    <name evidence="2" type="ORF">ACFQ3W_01725</name>
</gene>
<accession>A0ABW3RRV7</accession>
<evidence type="ECO:0000256" key="1">
    <source>
        <dbReference type="SAM" id="Phobius"/>
    </source>
</evidence>
<evidence type="ECO:0008006" key="4">
    <source>
        <dbReference type="Google" id="ProtNLM"/>
    </source>
</evidence>
<reference evidence="3" key="1">
    <citation type="journal article" date="2019" name="Int. J. Syst. Evol. Microbiol.">
        <title>The Global Catalogue of Microorganisms (GCM) 10K type strain sequencing project: providing services to taxonomists for standard genome sequencing and annotation.</title>
        <authorList>
            <consortium name="The Broad Institute Genomics Platform"/>
            <consortium name="The Broad Institute Genome Sequencing Center for Infectious Disease"/>
            <person name="Wu L."/>
            <person name="Ma J."/>
        </authorList>
    </citation>
    <scope>NUCLEOTIDE SEQUENCE [LARGE SCALE GENOMIC DNA]</scope>
    <source>
        <strain evidence="3">CCUG 59189</strain>
    </source>
</reference>
<dbReference type="RefSeq" id="WP_379315977.1">
    <property type="nucleotide sequence ID" value="NZ_JBHTLM010000001.1"/>
</dbReference>
<keyword evidence="1" id="KW-1133">Transmembrane helix</keyword>